<accession>A0A642UEQ9</accession>
<feature type="domain" description="Plastocyanin-like" evidence="23">
    <location>
        <begin position="26"/>
        <end position="142"/>
    </location>
</feature>
<dbReference type="OrthoDB" id="2121828at2759"/>
<keyword evidence="17" id="KW-0325">Glycoprotein</keyword>
<dbReference type="CDD" id="cd13877">
    <property type="entry name" value="CuRO_2_Fet3p_like"/>
    <property type="match status" value="1"/>
</dbReference>
<evidence type="ECO:0008006" key="26">
    <source>
        <dbReference type="Google" id="ProtNLM"/>
    </source>
</evidence>
<dbReference type="Pfam" id="PF00394">
    <property type="entry name" value="Cu-oxidase"/>
    <property type="match status" value="1"/>
</dbReference>
<evidence type="ECO:0000256" key="19">
    <source>
        <dbReference type="SAM" id="Phobius"/>
    </source>
</evidence>
<gene>
    <name evidence="24" type="ORF">TRICI_006678</name>
</gene>
<evidence type="ECO:0000256" key="15">
    <source>
        <dbReference type="ARBA" id="ARBA00023065"/>
    </source>
</evidence>
<evidence type="ECO:0000256" key="6">
    <source>
        <dbReference type="ARBA" id="ARBA00022496"/>
    </source>
</evidence>
<dbReference type="Proteomes" id="UP000761534">
    <property type="component" value="Unassembled WGS sequence"/>
</dbReference>
<comment type="cofactor">
    <cofactor evidence="1">
        <name>Cu cation</name>
        <dbReference type="ChEBI" id="CHEBI:23378"/>
    </cofactor>
</comment>
<keyword evidence="25" id="KW-1185">Reference proteome</keyword>
<reference evidence="24" key="1">
    <citation type="journal article" date="2019" name="G3 (Bethesda)">
        <title>Genome Assemblies of Two Rare Opportunistic Yeast Pathogens: Diutina rugosa (syn. Candida rugosa) and Trichomonascus ciferrii (syn. Candida ciferrii).</title>
        <authorList>
            <person name="Mixao V."/>
            <person name="Saus E."/>
            <person name="Hansen A.P."/>
            <person name="Lass-Florl C."/>
            <person name="Gabaldon T."/>
        </authorList>
    </citation>
    <scope>NUCLEOTIDE SEQUENCE</scope>
    <source>
        <strain evidence="24">CBS 4856</strain>
    </source>
</reference>
<keyword evidence="16 19" id="KW-0472">Membrane</keyword>
<dbReference type="PROSITE" id="PS00079">
    <property type="entry name" value="MULTICOPPER_OXIDASE1"/>
    <property type="match status" value="1"/>
</dbReference>
<evidence type="ECO:0000256" key="8">
    <source>
        <dbReference type="ARBA" id="ARBA00022723"/>
    </source>
</evidence>
<evidence type="ECO:0000256" key="1">
    <source>
        <dbReference type="ARBA" id="ARBA00001935"/>
    </source>
</evidence>
<evidence type="ECO:0000256" key="7">
    <source>
        <dbReference type="ARBA" id="ARBA00022692"/>
    </source>
</evidence>
<dbReference type="FunFam" id="2.60.40.420:FF:000025">
    <property type="entry name" value="FET5p Multicopper oxidase"/>
    <property type="match status" value="1"/>
</dbReference>
<keyword evidence="6" id="KW-0410">Iron transport</keyword>
<dbReference type="InterPro" id="IPR011707">
    <property type="entry name" value="Cu-oxidase-like_N"/>
</dbReference>
<dbReference type="GO" id="GO:0033573">
    <property type="term" value="C:high-affinity iron permease complex"/>
    <property type="evidence" value="ECO:0007669"/>
    <property type="project" value="TreeGrafter"/>
</dbReference>
<dbReference type="PROSITE" id="PS00080">
    <property type="entry name" value="MULTICOPPER_OXIDASE2"/>
    <property type="match status" value="1"/>
</dbReference>
<keyword evidence="4" id="KW-0813">Transport</keyword>
<evidence type="ECO:0000256" key="12">
    <source>
        <dbReference type="ARBA" id="ARBA00023002"/>
    </source>
</evidence>
<dbReference type="GO" id="GO:0004322">
    <property type="term" value="F:ferroxidase activity"/>
    <property type="evidence" value="ECO:0007669"/>
    <property type="project" value="TreeGrafter"/>
</dbReference>
<evidence type="ECO:0000256" key="20">
    <source>
        <dbReference type="SAM" id="SignalP"/>
    </source>
</evidence>
<feature type="compositionally biased region" description="Basic and acidic residues" evidence="18">
    <location>
        <begin position="595"/>
        <end position="604"/>
    </location>
</feature>
<dbReference type="GO" id="GO:0033215">
    <property type="term" value="P:reductive iron assimilation"/>
    <property type="evidence" value="ECO:0007669"/>
    <property type="project" value="TreeGrafter"/>
</dbReference>
<organism evidence="24 25">
    <name type="scientific">Trichomonascus ciferrii</name>
    <dbReference type="NCBI Taxonomy" id="44093"/>
    <lineage>
        <taxon>Eukaryota</taxon>
        <taxon>Fungi</taxon>
        <taxon>Dikarya</taxon>
        <taxon>Ascomycota</taxon>
        <taxon>Saccharomycotina</taxon>
        <taxon>Dipodascomycetes</taxon>
        <taxon>Dipodascales</taxon>
        <taxon>Trichomonascaceae</taxon>
        <taxon>Trichomonascus</taxon>
        <taxon>Trichomonascus ciferrii complex</taxon>
    </lineage>
</organism>
<dbReference type="InterPro" id="IPR045087">
    <property type="entry name" value="Cu-oxidase_fam"/>
</dbReference>
<dbReference type="Pfam" id="PF07731">
    <property type="entry name" value="Cu-oxidase_2"/>
    <property type="match status" value="1"/>
</dbReference>
<evidence type="ECO:0000256" key="9">
    <source>
        <dbReference type="ARBA" id="ARBA00022729"/>
    </source>
</evidence>
<evidence type="ECO:0000256" key="13">
    <source>
        <dbReference type="ARBA" id="ARBA00023004"/>
    </source>
</evidence>
<feature type="transmembrane region" description="Helical" evidence="19">
    <location>
        <begin position="554"/>
        <end position="576"/>
    </location>
</feature>
<evidence type="ECO:0000256" key="2">
    <source>
        <dbReference type="ARBA" id="ARBA00004162"/>
    </source>
</evidence>
<protein>
    <recommendedName>
        <fullName evidence="26">Iron transport multicopper oxidase FET3</fullName>
    </recommendedName>
</protein>
<keyword evidence="9 20" id="KW-0732">Signal</keyword>
<name>A0A642UEQ9_9ASCO</name>
<dbReference type="PANTHER" id="PTHR11709">
    <property type="entry name" value="MULTI-COPPER OXIDASE"/>
    <property type="match status" value="1"/>
</dbReference>
<comment type="subcellular location">
    <subcellularLocation>
        <location evidence="2">Cell membrane</location>
        <topology evidence="2">Single-pass membrane protein</topology>
    </subcellularLocation>
</comment>
<evidence type="ECO:0000256" key="5">
    <source>
        <dbReference type="ARBA" id="ARBA00022475"/>
    </source>
</evidence>
<dbReference type="CDD" id="cd13851">
    <property type="entry name" value="CuRO_1_Fet3p"/>
    <property type="match status" value="1"/>
</dbReference>
<evidence type="ECO:0000256" key="17">
    <source>
        <dbReference type="ARBA" id="ARBA00023180"/>
    </source>
</evidence>
<dbReference type="EMBL" id="SWFS01000559">
    <property type="protein sequence ID" value="KAA8897715.1"/>
    <property type="molecule type" value="Genomic_DNA"/>
</dbReference>
<keyword evidence="5" id="KW-1003">Cell membrane</keyword>
<dbReference type="SUPFAM" id="SSF49503">
    <property type="entry name" value="Cupredoxins"/>
    <property type="match status" value="3"/>
</dbReference>
<dbReference type="InterPro" id="IPR044130">
    <property type="entry name" value="CuRO_2_Fet3-like"/>
</dbReference>
<evidence type="ECO:0000256" key="3">
    <source>
        <dbReference type="ARBA" id="ARBA00010609"/>
    </source>
</evidence>
<dbReference type="CDD" id="cd13899">
    <property type="entry name" value="CuRO_3_Fet3p"/>
    <property type="match status" value="1"/>
</dbReference>
<keyword evidence="13" id="KW-0408">Iron</keyword>
<dbReference type="FunFam" id="2.60.40.420:FF:000022">
    <property type="entry name" value="FET5p Multicopper oxidase"/>
    <property type="match status" value="1"/>
</dbReference>
<evidence type="ECO:0000256" key="4">
    <source>
        <dbReference type="ARBA" id="ARBA00022448"/>
    </source>
</evidence>
<evidence type="ECO:0000256" key="18">
    <source>
        <dbReference type="SAM" id="MobiDB-lite"/>
    </source>
</evidence>
<proteinExistence type="inferred from homology"/>
<feature type="region of interest" description="Disordered" evidence="18">
    <location>
        <begin position="595"/>
        <end position="618"/>
    </location>
</feature>
<dbReference type="Gene3D" id="2.60.40.420">
    <property type="entry name" value="Cupredoxins - blue copper proteins"/>
    <property type="match status" value="3"/>
</dbReference>
<keyword evidence="12" id="KW-0560">Oxidoreductase</keyword>
<evidence type="ECO:0000256" key="10">
    <source>
        <dbReference type="ARBA" id="ARBA00022737"/>
    </source>
</evidence>
<dbReference type="InterPro" id="IPR001117">
    <property type="entry name" value="Cu-oxidase_2nd"/>
</dbReference>
<keyword evidence="8" id="KW-0479">Metal-binding</keyword>
<comment type="similarity">
    <text evidence="3">Belongs to the multicopper oxidase family.</text>
</comment>
<evidence type="ECO:0000259" key="23">
    <source>
        <dbReference type="Pfam" id="PF07732"/>
    </source>
</evidence>
<dbReference type="Pfam" id="PF07732">
    <property type="entry name" value="Cu-oxidase_3"/>
    <property type="match status" value="1"/>
</dbReference>
<dbReference type="InterPro" id="IPR033138">
    <property type="entry name" value="Cu_oxidase_CS"/>
</dbReference>
<dbReference type="AlphaFoldDB" id="A0A642UEQ9"/>
<dbReference type="InterPro" id="IPR008972">
    <property type="entry name" value="Cupredoxin"/>
</dbReference>
<feature type="chain" id="PRO_5024989097" description="Iron transport multicopper oxidase FET3" evidence="20">
    <location>
        <begin position="18"/>
        <end position="618"/>
    </location>
</feature>
<feature type="compositionally biased region" description="Polar residues" evidence="18">
    <location>
        <begin position="606"/>
        <end position="618"/>
    </location>
</feature>
<evidence type="ECO:0000313" key="24">
    <source>
        <dbReference type="EMBL" id="KAA8897715.1"/>
    </source>
</evidence>
<evidence type="ECO:0000259" key="21">
    <source>
        <dbReference type="Pfam" id="PF00394"/>
    </source>
</evidence>
<evidence type="ECO:0000259" key="22">
    <source>
        <dbReference type="Pfam" id="PF07731"/>
    </source>
</evidence>
<feature type="domain" description="Plastocyanin-like" evidence="22">
    <location>
        <begin position="362"/>
        <end position="499"/>
    </location>
</feature>
<evidence type="ECO:0000313" key="25">
    <source>
        <dbReference type="Proteomes" id="UP000761534"/>
    </source>
</evidence>
<dbReference type="GO" id="GO:0005507">
    <property type="term" value="F:copper ion binding"/>
    <property type="evidence" value="ECO:0007669"/>
    <property type="project" value="InterPro"/>
</dbReference>
<dbReference type="InterPro" id="IPR002355">
    <property type="entry name" value="Cu_oxidase_Cu_BS"/>
</dbReference>
<evidence type="ECO:0000256" key="16">
    <source>
        <dbReference type="ARBA" id="ARBA00023136"/>
    </source>
</evidence>
<sequence length="618" mass="70047">MKINLLSLGVLATTALAKTVTYDFNVEWVKANPDGHTDRKVIGINGQWPLPRIEVDKGDRLVVNMHNGLGDQNASIHFHGMYQNGTTHMDGPPGLVQCPVPPGQNFTYNFTVDQNGTYWYHSHVGSQYPDGYRAPLIVHDKNAPYEGDYDEELTVTLSDWYHELIENIDPDFLSLYNPSGAEPVPQAMLFNESQRSSIPVEPNKTYLLHIINIGAFSSQYFYIEDHDMEIVEVDGVYTERKKTDLIYITAAQRYTVLVKTKDNKDKNYPIVTIFDSSLFDVIPSDLGLNQTNWLEYDKSKDHPEAKIDVEISDDLEPFDDMELVPYDHKPLLPEPDHTIEITVTMNNLLDGINYAFFNNITYTAPKVPTLYTVKSAKKSDISDARIYGDYTHTYVLKKNEVVEVILNNADDGTHPFHLHGHEFQVIERSDAFDDPTEFDPNNRTDYPKHPMRRDTVYVNGNGYMVFRFVADNPGVWFFHCHIEWHLSQGLALVFVEAPEELYDLDIPQQHYDVCKAAGVPTEGNAAANTKDFFNLEGQNKQTKDLPPGFTARGIVALVFSCVSAFLGMAAIAYYGLSDLSASDEAILEHEGINESEVEQYRDYPDQPQQESTTNARNN</sequence>
<dbReference type="VEuPathDB" id="FungiDB:TRICI_006678"/>
<dbReference type="InterPro" id="IPR011706">
    <property type="entry name" value="Cu-oxidase_C"/>
</dbReference>
<keyword evidence="10" id="KW-0677">Repeat</keyword>
<feature type="signal peptide" evidence="20">
    <location>
        <begin position="1"/>
        <end position="17"/>
    </location>
</feature>
<evidence type="ECO:0000256" key="11">
    <source>
        <dbReference type="ARBA" id="ARBA00022989"/>
    </source>
</evidence>
<evidence type="ECO:0000256" key="14">
    <source>
        <dbReference type="ARBA" id="ARBA00023008"/>
    </source>
</evidence>
<comment type="caution">
    <text evidence="24">The sequence shown here is derived from an EMBL/GenBank/DDBJ whole genome shotgun (WGS) entry which is preliminary data.</text>
</comment>
<feature type="domain" description="Plastocyanin-like" evidence="21">
    <location>
        <begin position="152"/>
        <end position="298"/>
    </location>
</feature>
<keyword evidence="14" id="KW-0186">Copper</keyword>
<keyword evidence="11 19" id="KW-1133">Transmembrane helix</keyword>
<dbReference type="FunFam" id="2.60.40.420:FF:000024">
    <property type="entry name" value="FET5p Multicopper oxidase"/>
    <property type="match status" value="1"/>
</dbReference>
<dbReference type="PANTHER" id="PTHR11709:SF361">
    <property type="entry name" value="IRON TRANSPORT MULTICOPPER OXIDASE FET3"/>
    <property type="match status" value="1"/>
</dbReference>
<keyword evidence="15" id="KW-0406">Ion transport</keyword>
<keyword evidence="7 19" id="KW-0812">Transmembrane</keyword>
<dbReference type="GO" id="GO:0010106">
    <property type="term" value="P:cellular response to iron ion starvation"/>
    <property type="evidence" value="ECO:0007669"/>
    <property type="project" value="TreeGrafter"/>
</dbReference>